<dbReference type="EMBL" id="CP016170">
    <property type="protein sequence ID" value="ANN68005.1"/>
    <property type="molecule type" value="Genomic_DNA"/>
</dbReference>
<reference evidence="5 6" key="1">
    <citation type="submission" date="2016-06" db="EMBL/GenBank/DDBJ databases">
        <title>Complete genome sequences of Bordetella bronchialis and Bordetella flabilis.</title>
        <authorList>
            <person name="LiPuma J.J."/>
            <person name="Spilker T."/>
        </authorList>
    </citation>
    <scope>NUCLEOTIDE SEQUENCE [LARGE SCALE GENOMIC DNA]</scope>
    <source>
        <strain evidence="4 6">AU17976</strain>
        <strain evidence="3 5">AU3182</strain>
    </source>
</reference>
<dbReference type="InterPro" id="IPR004045">
    <property type="entry name" value="Glutathione_S-Trfase_N"/>
</dbReference>
<dbReference type="GO" id="GO:0006749">
    <property type="term" value="P:glutathione metabolic process"/>
    <property type="evidence" value="ECO:0007669"/>
    <property type="project" value="TreeGrafter"/>
</dbReference>
<dbReference type="InterPro" id="IPR004046">
    <property type="entry name" value="GST_C"/>
</dbReference>
<dbReference type="SUPFAM" id="SSF52833">
    <property type="entry name" value="Thioredoxin-like"/>
    <property type="match status" value="1"/>
</dbReference>
<keyword evidence="5" id="KW-1185">Reference proteome</keyword>
<dbReference type="OrthoDB" id="6043394at2"/>
<evidence type="ECO:0000313" key="4">
    <source>
        <dbReference type="EMBL" id="ANN73097.1"/>
    </source>
</evidence>
<dbReference type="Proteomes" id="UP000092213">
    <property type="component" value="Chromosome"/>
</dbReference>
<dbReference type="InterPro" id="IPR040079">
    <property type="entry name" value="Glutathione_S-Trfase"/>
</dbReference>
<dbReference type="EMBL" id="CP016171">
    <property type="protein sequence ID" value="ANN73097.1"/>
    <property type="molecule type" value="Genomic_DNA"/>
</dbReference>
<dbReference type="RefSeq" id="WP_066353316.1">
    <property type="nucleotide sequence ID" value="NZ_CBCSFJ010000016.1"/>
</dbReference>
<dbReference type="Pfam" id="PF14497">
    <property type="entry name" value="GST_C_3"/>
    <property type="match status" value="1"/>
</dbReference>
<dbReference type="SUPFAM" id="SSF47616">
    <property type="entry name" value="GST C-terminal domain-like"/>
    <property type="match status" value="1"/>
</dbReference>
<evidence type="ECO:0000259" key="2">
    <source>
        <dbReference type="PROSITE" id="PS50405"/>
    </source>
</evidence>
<evidence type="ECO:0000313" key="6">
    <source>
        <dbReference type="Proteomes" id="UP000092213"/>
    </source>
</evidence>
<dbReference type="InterPro" id="IPR036249">
    <property type="entry name" value="Thioredoxin-like_sf"/>
</dbReference>
<evidence type="ECO:0000313" key="3">
    <source>
        <dbReference type="EMBL" id="ANN68005.1"/>
    </source>
</evidence>
<evidence type="ECO:0000259" key="1">
    <source>
        <dbReference type="PROSITE" id="PS50404"/>
    </source>
</evidence>
<dbReference type="Gene3D" id="1.20.1050.10">
    <property type="match status" value="1"/>
</dbReference>
<dbReference type="InterPro" id="IPR050213">
    <property type="entry name" value="GST_superfamily"/>
</dbReference>
<proteinExistence type="predicted"/>
<feature type="domain" description="GST C-terminal" evidence="2">
    <location>
        <begin position="88"/>
        <end position="233"/>
    </location>
</feature>
<feature type="domain" description="GST N-terminal" evidence="1">
    <location>
        <begin position="3"/>
        <end position="86"/>
    </location>
</feature>
<dbReference type="PROSITE" id="PS50404">
    <property type="entry name" value="GST_NTER"/>
    <property type="match status" value="1"/>
</dbReference>
<dbReference type="KEGG" id="bbro:BAU06_18435"/>
<dbReference type="GO" id="GO:0004364">
    <property type="term" value="F:glutathione transferase activity"/>
    <property type="evidence" value="ECO:0007669"/>
    <property type="project" value="TreeGrafter"/>
</dbReference>
<organism evidence="4 6">
    <name type="scientific">Bordetella bronchialis</name>
    <dbReference type="NCBI Taxonomy" id="463025"/>
    <lineage>
        <taxon>Bacteria</taxon>
        <taxon>Pseudomonadati</taxon>
        <taxon>Pseudomonadota</taxon>
        <taxon>Betaproteobacteria</taxon>
        <taxon>Burkholderiales</taxon>
        <taxon>Alcaligenaceae</taxon>
        <taxon>Bordetella</taxon>
    </lineage>
</organism>
<dbReference type="Proteomes" id="UP000091897">
    <property type="component" value="Chromosome"/>
</dbReference>
<evidence type="ECO:0000313" key="5">
    <source>
        <dbReference type="Proteomes" id="UP000091897"/>
    </source>
</evidence>
<protein>
    <submittedName>
        <fullName evidence="4">Glutathione S-transferase</fullName>
    </submittedName>
</protein>
<sequence>MTPYDLWYWDGIPGRGEFVRLALEAGGIPYRDRAREPGGDTAIVRDMKTRDHHPPFAPPYLVGEGISVGQTANILLFLGEKHGLAPQDLAGRLWVHQIQLTIADLVAEAHDVHHPISASLYYEDQKKEAARRAGHFREERMPKFLAWFERILVHEGLWLAGGDKWTYADLSLFQLIDGLRFAFPKRMATLAGQYPKVRRLYERVAALPELQDYLSSDRRLPYGDGIFRHYPELDAS</sequence>
<keyword evidence="4" id="KW-0808">Transferase</keyword>
<dbReference type="CDD" id="cd03192">
    <property type="entry name" value="GST_C_Sigma_like"/>
    <property type="match status" value="1"/>
</dbReference>
<dbReference type="FunFam" id="1.20.1050.10:FF:000051">
    <property type="entry name" value="Glutathione S-transferase"/>
    <property type="match status" value="1"/>
</dbReference>
<dbReference type="CDD" id="cd03039">
    <property type="entry name" value="GST_N_Sigma_like"/>
    <property type="match status" value="1"/>
</dbReference>
<name>A0A193FK05_9BORD</name>
<dbReference type="AlphaFoldDB" id="A0A193FK05"/>
<dbReference type="InterPro" id="IPR010987">
    <property type="entry name" value="Glutathione-S-Trfase_C-like"/>
</dbReference>
<gene>
    <name evidence="3" type="ORF">BAU06_18435</name>
    <name evidence="4" type="ORF">BAU08_18675</name>
</gene>
<dbReference type="PANTHER" id="PTHR11571:SF263">
    <property type="entry name" value="GLUTATHIONE S-TRANSFERASE"/>
    <property type="match status" value="1"/>
</dbReference>
<dbReference type="STRING" id="463025.BAU08_18675"/>
<dbReference type="Gene3D" id="3.40.30.10">
    <property type="entry name" value="Glutaredoxin"/>
    <property type="match status" value="1"/>
</dbReference>
<dbReference type="PANTHER" id="PTHR11571">
    <property type="entry name" value="GLUTATHIONE S-TRANSFERASE"/>
    <property type="match status" value="1"/>
</dbReference>
<dbReference type="PROSITE" id="PS50405">
    <property type="entry name" value="GST_CTER"/>
    <property type="match status" value="1"/>
</dbReference>
<dbReference type="SFLD" id="SFLDS00019">
    <property type="entry name" value="Glutathione_Transferase_(cytos"/>
    <property type="match status" value="1"/>
</dbReference>
<accession>A0A193FK05</accession>
<dbReference type="InterPro" id="IPR036282">
    <property type="entry name" value="Glutathione-S-Trfase_C_sf"/>
</dbReference>